<comment type="caution">
    <text evidence="1">The sequence shown here is derived from an EMBL/GenBank/DDBJ whole genome shotgun (WGS) entry which is preliminary data.</text>
</comment>
<evidence type="ECO:0000313" key="2">
    <source>
        <dbReference type="Proteomes" id="UP000663836"/>
    </source>
</evidence>
<reference evidence="1" key="1">
    <citation type="submission" date="2021-02" db="EMBL/GenBank/DDBJ databases">
        <authorList>
            <person name="Nowell W R."/>
        </authorList>
    </citation>
    <scope>NUCLEOTIDE SEQUENCE</scope>
</reference>
<name>A0A820KPK0_9BILA</name>
<organism evidence="1 2">
    <name type="scientific">Rotaria sordida</name>
    <dbReference type="NCBI Taxonomy" id="392033"/>
    <lineage>
        <taxon>Eukaryota</taxon>
        <taxon>Metazoa</taxon>
        <taxon>Spiralia</taxon>
        <taxon>Gnathifera</taxon>
        <taxon>Rotifera</taxon>
        <taxon>Eurotatoria</taxon>
        <taxon>Bdelloidea</taxon>
        <taxon>Philodinida</taxon>
        <taxon>Philodinidae</taxon>
        <taxon>Rotaria</taxon>
    </lineage>
</organism>
<proteinExistence type="predicted"/>
<accession>A0A820KPK0</accession>
<dbReference type="AlphaFoldDB" id="A0A820KPK0"/>
<evidence type="ECO:0000313" key="1">
    <source>
        <dbReference type="EMBL" id="CAF4344663.1"/>
    </source>
</evidence>
<feature type="non-terminal residue" evidence="1">
    <location>
        <position position="1"/>
    </location>
</feature>
<protein>
    <submittedName>
        <fullName evidence="1">Uncharacterized protein</fullName>
    </submittedName>
</protein>
<dbReference type="EMBL" id="CAJOBD010048668">
    <property type="protein sequence ID" value="CAF4344663.1"/>
    <property type="molecule type" value="Genomic_DNA"/>
</dbReference>
<sequence>ELKFGYLVNICSINDLKKEIEQVNENDIDK</sequence>
<gene>
    <name evidence="1" type="ORF">JBS370_LOCUS41744</name>
</gene>
<dbReference type="Proteomes" id="UP000663836">
    <property type="component" value="Unassembled WGS sequence"/>
</dbReference>